<feature type="compositionally biased region" description="Basic and acidic residues" evidence="14">
    <location>
        <begin position="708"/>
        <end position="718"/>
    </location>
</feature>
<feature type="domain" description="Protein kinase" evidence="15">
    <location>
        <begin position="3550"/>
        <end position="3813"/>
    </location>
</feature>
<dbReference type="InterPro" id="IPR000595">
    <property type="entry name" value="cNMP-bd_dom"/>
</dbReference>
<keyword evidence="6 12" id="KW-0547">Nucleotide-binding</keyword>
<feature type="region of interest" description="Disordered" evidence="14">
    <location>
        <begin position="56"/>
        <end position="221"/>
    </location>
</feature>
<feature type="compositionally biased region" description="Low complexity" evidence="14">
    <location>
        <begin position="2310"/>
        <end position="2319"/>
    </location>
</feature>
<dbReference type="SMART" id="SM00220">
    <property type="entry name" value="S_TKc"/>
    <property type="match status" value="1"/>
</dbReference>
<dbReference type="SMART" id="SM00100">
    <property type="entry name" value="cNMP"/>
    <property type="match status" value="2"/>
</dbReference>
<dbReference type="GO" id="GO:0030553">
    <property type="term" value="F:cGMP binding"/>
    <property type="evidence" value="ECO:0007669"/>
    <property type="project" value="UniProtKB-KW"/>
</dbReference>
<dbReference type="InterPro" id="IPR018490">
    <property type="entry name" value="cNMP-bd_dom_sf"/>
</dbReference>
<gene>
    <name evidence="18" type="ORF">LDHU3_20.0970</name>
</gene>
<dbReference type="CDD" id="cd00130">
    <property type="entry name" value="PAS"/>
    <property type="match status" value="1"/>
</dbReference>
<feature type="coiled-coil region" evidence="13">
    <location>
        <begin position="3514"/>
        <end position="3541"/>
    </location>
</feature>
<feature type="region of interest" description="Disordered" evidence="14">
    <location>
        <begin position="3247"/>
        <end position="3298"/>
    </location>
</feature>
<feature type="compositionally biased region" description="Polar residues" evidence="14">
    <location>
        <begin position="468"/>
        <end position="477"/>
    </location>
</feature>
<dbReference type="InterPro" id="IPR000719">
    <property type="entry name" value="Prot_kinase_dom"/>
</dbReference>
<feature type="compositionally biased region" description="Polar residues" evidence="14">
    <location>
        <begin position="3281"/>
        <end position="3294"/>
    </location>
</feature>
<feature type="compositionally biased region" description="Low complexity" evidence="14">
    <location>
        <begin position="1"/>
        <end position="15"/>
    </location>
</feature>
<dbReference type="InterPro" id="IPR050629">
    <property type="entry name" value="STE20/SPS1-PAK"/>
</dbReference>
<keyword evidence="3" id="KW-0723">Serine/threonine-protein kinase</keyword>
<feature type="region of interest" description="Disordered" evidence="14">
    <location>
        <begin position="2485"/>
        <end position="2617"/>
    </location>
</feature>
<feature type="region of interest" description="Disordered" evidence="14">
    <location>
        <begin position="1734"/>
        <end position="1755"/>
    </location>
</feature>
<evidence type="ECO:0000313" key="19">
    <source>
        <dbReference type="Proteomes" id="UP000601710"/>
    </source>
</evidence>
<keyword evidence="5" id="KW-0808">Transferase</keyword>
<feature type="region of interest" description="Disordered" evidence="14">
    <location>
        <begin position="2690"/>
        <end position="2714"/>
    </location>
</feature>
<feature type="compositionally biased region" description="Polar residues" evidence="14">
    <location>
        <begin position="319"/>
        <end position="337"/>
    </location>
</feature>
<feature type="compositionally biased region" description="Polar residues" evidence="14">
    <location>
        <begin position="1595"/>
        <end position="1614"/>
    </location>
</feature>
<keyword evidence="4" id="KW-0140">cGMP</keyword>
<dbReference type="FunFam" id="1.10.510.10:FF:000805">
    <property type="entry name" value="Mitogen activated kinase-like protein"/>
    <property type="match status" value="1"/>
</dbReference>
<feature type="domain" description="PAS" evidence="17">
    <location>
        <begin position="2773"/>
        <end position="2813"/>
    </location>
</feature>
<feature type="compositionally biased region" description="Acidic residues" evidence="14">
    <location>
        <begin position="3903"/>
        <end position="3919"/>
    </location>
</feature>
<dbReference type="InterPro" id="IPR017441">
    <property type="entry name" value="Protein_kinase_ATP_BS"/>
</dbReference>
<evidence type="ECO:0000256" key="5">
    <source>
        <dbReference type="ARBA" id="ARBA00022679"/>
    </source>
</evidence>
<feature type="compositionally biased region" description="Low complexity" evidence="14">
    <location>
        <begin position="1447"/>
        <end position="1460"/>
    </location>
</feature>
<feature type="region of interest" description="Disordered" evidence="14">
    <location>
        <begin position="3843"/>
        <end position="3960"/>
    </location>
</feature>
<feature type="compositionally biased region" description="Low complexity" evidence="14">
    <location>
        <begin position="1661"/>
        <end position="1672"/>
    </location>
</feature>
<feature type="region of interest" description="Disordered" evidence="14">
    <location>
        <begin position="877"/>
        <end position="898"/>
    </location>
</feature>
<dbReference type="EMBL" id="LR812640">
    <property type="protein sequence ID" value="CAC5429635.1"/>
    <property type="molecule type" value="Genomic_DNA"/>
</dbReference>
<feature type="region of interest" description="Disordered" evidence="14">
    <location>
        <begin position="1429"/>
        <end position="1472"/>
    </location>
</feature>
<proteinExistence type="inferred from homology"/>
<feature type="compositionally biased region" description="Gly residues" evidence="14">
    <location>
        <begin position="3189"/>
        <end position="3199"/>
    </location>
</feature>
<feature type="compositionally biased region" description="Acidic residues" evidence="14">
    <location>
        <begin position="295"/>
        <end position="304"/>
    </location>
</feature>
<evidence type="ECO:0000313" key="18">
    <source>
        <dbReference type="EMBL" id="CAC5429635.1"/>
    </source>
</evidence>
<feature type="compositionally biased region" description="Basic and acidic residues" evidence="14">
    <location>
        <begin position="17"/>
        <end position="26"/>
    </location>
</feature>
<feature type="compositionally biased region" description="Polar residues" evidence="14">
    <location>
        <begin position="92"/>
        <end position="105"/>
    </location>
</feature>
<evidence type="ECO:0000256" key="11">
    <source>
        <dbReference type="ARBA" id="ARBA00048679"/>
    </source>
</evidence>
<evidence type="ECO:0000256" key="8">
    <source>
        <dbReference type="ARBA" id="ARBA00022840"/>
    </source>
</evidence>
<feature type="region of interest" description="Disordered" evidence="14">
    <location>
        <begin position="369"/>
        <end position="642"/>
    </location>
</feature>
<keyword evidence="7 18" id="KW-0418">Kinase</keyword>
<feature type="region of interest" description="Disordered" evidence="14">
    <location>
        <begin position="700"/>
        <end position="733"/>
    </location>
</feature>
<feature type="compositionally biased region" description="Basic and acidic residues" evidence="14">
    <location>
        <begin position="432"/>
        <end position="441"/>
    </location>
</feature>
<dbReference type="Pfam" id="PF00989">
    <property type="entry name" value="PAS"/>
    <property type="match status" value="1"/>
</dbReference>
<dbReference type="GO" id="GO:0004674">
    <property type="term" value="F:protein serine/threonine kinase activity"/>
    <property type="evidence" value="ECO:0007669"/>
    <property type="project" value="UniProtKB-KW"/>
</dbReference>
<feature type="region of interest" description="Disordered" evidence="14">
    <location>
        <begin position="295"/>
        <end position="337"/>
    </location>
</feature>
<feature type="compositionally biased region" description="Basic residues" evidence="14">
    <location>
        <begin position="2606"/>
        <end position="2617"/>
    </location>
</feature>
<dbReference type="EC" id="2.7.11.1" evidence="2"/>
<dbReference type="InterPro" id="IPR008271">
    <property type="entry name" value="Ser/Thr_kinase_AS"/>
</dbReference>
<dbReference type="PROSITE" id="PS50011">
    <property type="entry name" value="PROTEIN_KINASE_DOM"/>
    <property type="match status" value="1"/>
</dbReference>
<feature type="region of interest" description="Disordered" evidence="14">
    <location>
        <begin position="1389"/>
        <end position="1408"/>
    </location>
</feature>
<feature type="region of interest" description="Disordered" evidence="14">
    <location>
        <begin position="1"/>
        <end position="44"/>
    </location>
</feature>
<dbReference type="SUPFAM" id="SSF51206">
    <property type="entry name" value="cAMP-binding domain-like"/>
    <property type="match status" value="2"/>
</dbReference>
<protein>
    <recommendedName>
        <fullName evidence="2">non-specific serine/threonine protein kinase</fullName>
        <ecNumber evidence="2">2.7.11.1</ecNumber>
    </recommendedName>
</protein>
<dbReference type="InterPro" id="IPR014710">
    <property type="entry name" value="RmlC-like_jellyroll"/>
</dbReference>
<feature type="region of interest" description="Disordered" evidence="14">
    <location>
        <begin position="1595"/>
        <end position="1700"/>
    </location>
</feature>
<evidence type="ECO:0000256" key="3">
    <source>
        <dbReference type="ARBA" id="ARBA00022527"/>
    </source>
</evidence>
<feature type="region of interest" description="Disordered" evidence="14">
    <location>
        <begin position="3135"/>
        <end position="3226"/>
    </location>
</feature>
<feature type="compositionally biased region" description="Basic and acidic residues" evidence="14">
    <location>
        <begin position="501"/>
        <end position="511"/>
    </location>
</feature>
<feature type="region of interest" description="Disordered" evidence="14">
    <location>
        <begin position="1486"/>
        <end position="1512"/>
    </location>
</feature>
<feature type="domain" description="Cyclic nucleotide-binding" evidence="16">
    <location>
        <begin position="2063"/>
        <end position="2111"/>
    </location>
</feature>
<dbReference type="PANTHER" id="PTHR48012">
    <property type="entry name" value="STERILE20-LIKE KINASE, ISOFORM B-RELATED"/>
    <property type="match status" value="1"/>
</dbReference>
<reference evidence="18" key="1">
    <citation type="submission" date="2020-06" db="EMBL/GenBank/DDBJ databases">
        <authorList>
            <person name="Camacho E."/>
            <person name="Gonzalez-de la Fuente S."/>
            <person name="Rastrojo A."/>
            <person name="Peiro-Pastor R."/>
            <person name="Solana JC."/>
            <person name="Tabera L."/>
            <person name="Gamarro F."/>
            <person name="Carrasco-Ramiro F."/>
            <person name="Requena JM."/>
            <person name="Aguado B."/>
        </authorList>
    </citation>
    <scope>NUCLEOTIDE SEQUENCE</scope>
</reference>
<dbReference type="PROSITE" id="PS00107">
    <property type="entry name" value="PROTEIN_KINASE_ATP"/>
    <property type="match status" value="1"/>
</dbReference>
<evidence type="ECO:0000259" key="15">
    <source>
        <dbReference type="PROSITE" id="PS50011"/>
    </source>
</evidence>
<dbReference type="InterPro" id="IPR011009">
    <property type="entry name" value="Kinase-like_dom_sf"/>
</dbReference>
<evidence type="ECO:0000256" key="13">
    <source>
        <dbReference type="SAM" id="Coils"/>
    </source>
</evidence>
<evidence type="ECO:0000256" key="10">
    <source>
        <dbReference type="ARBA" id="ARBA00047899"/>
    </source>
</evidence>
<dbReference type="Gene3D" id="1.10.510.10">
    <property type="entry name" value="Transferase(Phosphotransferase) domain 1"/>
    <property type="match status" value="1"/>
</dbReference>
<feature type="compositionally biased region" description="Polar residues" evidence="14">
    <location>
        <begin position="576"/>
        <end position="586"/>
    </location>
</feature>
<feature type="compositionally biased region" description="Low complexity" evidence="14">
    <location>
        <begin position="31"/>
        <end position="44"/>
    </location>
</feature>
<accession>A0A6J8FDK9</accession>
<comment type="catalytic activity">
    <reaction evidence="11">
        <text>L-seryl-[protein] + ATP = O-phospho-L-seryl-[protein] + ADP + H(+)</text>
        <dbReference type="Rhea" id="RHEA:17989"/>
        <dbReference type="Rhea" id="RHEA-COMP:9863"/>
        <dbReference type="Rhea" id="RHEA-COMP:11604"/>
        <dbReference type="ChEBI" id="CHEBI:15378"/>
        <dbReference type="ChEBI" id="CHEBI:29999"/>
        <dbReference type="ChEBI" id="CHEBI:30616"/>
        <dbReference type="ChEBI" id="CHEBI:83421"/>
        <dbReference type="ChEBI" id="CHEBI:456216"/>
        <dbReference type="EC" id="2.7.11.1"/>
    </reaction>
</comment>
<evidence type="ECO:0000256" key="2">
    <source>
        <dbReference type="ARBA" id="ARBA00012513"/>
    </source>
</evidence>
<feature type="compositionally biased region" description="Polar residues" evidence="14">
    <location>
        <begin position="1498"/>
        <end position="1512"/>
    </location>
</feature>
<feature type="region of interest" description="Disordered" evidence="14">
    <location>
        <begin position="2274"/>
        <end position="2353"/>
    </location>
</feature>
<feature type="region of interest" description="Disordered" evidence="14">
    <location>
        <begin position="1232"/>
        <end position="1382"/>
    </location>
</feature>
<dbReference type="SMART" id="SM00091">
    <property type="entry name" value="PAS"/>
    <property type="match status" value="1"/>
</dbReference>
<keyword evidence="9" id="KW-0142">cGMP-binding</keyword>
<dbReference type="SUPFAM" id="SSF55785">
    <property type="entry name" value="PYP-like sensor domain (PAS domain)"/>
    <property type="match status" value="1"/>
</dbReference>
<dbReference type="VEuPathDB" id="TriTrypDB:LDHU3_20.0970"/>
<dbReference type="Pfam" id="PF00027">
    <property type="entry name" value="cNMP_binding"/>
    <property type="match status" value="1"/>
</dbReference>
<dbReference type="GO" id="GO:0006355">
    <property type="term" value="P:regulation of DNA-templated transcription"/>
    <property type="evidence" value="ECO:0007669"/>
    <property type="project" value="InterPro"/>
</dbReference>
<sequence length="3960" mass="414442">MSDFSSSSSDSSSDDGIFTRRVEFQQRQRGASSSSSVPALGSSATRDVVAIISESAPPCTVDAVEAPATAGATTSRARSQPPDVAPVVLSERVTTQTSLQSASTGSEDKSSPGGSPVQRRRRRVAGTRPPAIKGALGSPTEPATEPKQQRGRRSSVSDPGSPLELPPPSRSSSRQRRTSVHSMSTADLAAATLVRASSNTLSTSTNKRTGGRGGGGVRRRYPRGAATTSLRALSPVSVSPTASAVNARLLSDEAYLDMFHIPALIAQLSLSLMAAKPIDPRAFTRDWLADRLVSEEDEDDDNADDGGGSTNSGSGAREQGSQVPPSDTAVLTRSTELPSSTSFVFQASGSTMGDFASDSGAARPCLTEVSYRQGRSGRHSRQRRRTNTSGEDEADDVAKTPLEADSDGDKTGTVIDRPASVGHASRKRRAFERRAQRKDRQSVVTPSESRQRGVCGISNGAESRRNEMSASSRNNTSDDADSRSPRCGSLLTTLAPPPAEACEHREPRAAECEASSPMQRSEEAERNATAAAPSSLPPTPKTSSSSSPSSSSSSFTAFRSPGSDGVEWARVELQSRRTTVAGSSASADVDIPSSHRRMTMESESSTSTEGLSAPHGTTHGEHEVRQSSSSSRAAETAVNDVPALVTVERKGIHKSCSSSSSSSAGDGAHGLAALAHDRVGHTSGRAIELSTAASSMIRPEASVAKRGAAKEEFSRSDNEAEEGGEAERHSNYVAADIAEPAHSTTRGSEKDAADAAAAAAESHGRDGDDDFSFAMFVPILAVDATTNEVIDYREAGVSPPSAPAFSPTSGGACALPSYPTVSASGVGGGHLAQTHTSTAVTQSSGFPPYATRPVSSTFNVLPTPMLADLVGGGGLTNTSFGRRGVPNTSFGRRPAPMAGAAGRYVDPAAGAMTGSSSPPAPFITPHAPMDLPALGVSDGVVDGESLENLQLLGFPKLNSNLAAVSVGSVTGVRTSGSAVVAGEAASVRERKAVQDDDVADSNTAAPSAFCQSAVLHGATDGARNTNLSLTKDTLGPVVALSTASSPVSSTMKLESARRLGKLLDQLPAAKYAAAIVFLEGLLSSSGGSSDAAATPESESISMMANIGDASNRNRGLLNLTSTAADTTLGSVGLSGDGSSPLVGSITPGRPWSGTFGPGRSPTGRARSFAHLVAGGSSQAPALAASGRNEDGAGALAMVSRAPEGGHSRSRSKGGSTSVEALVRDALSQSVLRSLPPTHEEVPGSVPSLPLRLEVSGRGAGEGTSMGMHRVPSPTRLENTHGERFASTATSTARANTSRGSSPVPVVPGGGSDDVTLQHPPSQSERSNLSFYKQPSSTDMSNLRRRSSSPSPGGYALTAAALQQQQQSQQQPVTRKATEDRLGSAVATMLPQSLSGPPPLSPAGNSSLATTGISVSEQKLMGVAVPTQPGASCVADHDEATTPEHSTARTATAADARGADSGNEDHQGAAFGGSDSCDLGSYAAQQRQNQALQHHHGIASSSDQSLAAHATDQSTVDRFATTGAAAEAAEPSATVAPKALEGTQRRCSNGNGGSLLLLEQRGARGDGDESTLPPECGTHEQFMPLDAAANPISLHTHSAESVSSLSSGTAPITNSGADGGGGRRAGNAPGYWPGTFGNSQVSGSAAAEAPQERPQSGRELCSSAAKSSSASAGGSSGVVGWGGTVSDSPSPPLHAHHPHSAGRELEFDDVNLGATLRMAVALAAAAGTQSARTVYGSHSSSKDSMNGPAIKSSTPNQSAGVAVVSGANVVTADPFASADANEGLSSLATADETYVNDLFVTHSSQSPPTLHGNNHKPLLRMVDGSGAGEDCVSLPSSQTVSLLNTCSSSVAEGGDVSAATASILPPAIPPVAVSADGTVLATPITAAMTPIILEPSTQSPPRSELPMVTSSVVVAMNSFFSREDHVAPEELEVVREVVAHYDAFASLDETQLETLVRTMGRMELQRGATVVREGDSTLGQLLLIVSGKLTISRKGLVTRTLARGQFYGEMEMSYHVERSRVTLTAATPTVVLYALKKVDYQKLVIHEKDARRYMFLQYVNECVLFKGLSPYIKMRLADSFRVCRLRKGTKLTEQGASVEWMYLLMSGNVRMTYQAPPSTGGETSDWPLPRRGAAPEEEARHTVTTSHSFSNFAGSTTLSEAHMSSAASAAAASTVAGTSTTRCGTAPSGITGSLSSSLTPLTVASQLPSSALLLSQAAMASLNAGAQQQDMLAERAASSAEACKESPLISMVSPSPGANAATSRMPQLLHLPNAKAAHANSRGRSGDHLAEQGADDGPPRPNSSRPRSRRLQSQQDRSVSGWQGLSQPSASAAESLDTDNTKPPSPLSTSASVRQSANTLLDTTPHSNAASTVTTSLTNTAAALAGAAGVHKTVVVVDRSKGQLVGETEFVFKCKGLFTAVATTPVQAARISRLHFEAIMTRAVVEEMKRSMLLNPDYYFFEFTVPEALKEDMRRMLFRLNVGPAARRRTRHAQQQQLLRHSVTGVEGTVSGSRSRGGTAGGNRDSEAGRRHCRQSMVLSRRTQREHNRASFMDNITGGPGGSSNGPNGTTGSSGSNSHSTSPPLVAVCVQDGGRERNDGSTSQAGSKRHHAGHRRFRTAPLEISPTMARLSTERATADSVDAAGMESSALHYLAAPTVCGGPFASPAVASTAVVSSTSAGEDSVSFTPAPAATMGSMGNVKGRGSSSDGDHNRYSRATARLTTAGRRTSFTKHSSTTTSIRRRVSTRGEIVFSGSRNLYRFTAEAMSMNESIVIAVVVDGTIIRWNSVAQSVTGYAPFEAIGKSVFDFIVSEDGRQHMRDTLAVAARFAGRWEQYNMRGLQEQRVFPFRQNAGLYQVGLALSVIPSNYAKTAEVLLLIGREGKYRAASTYAADVAKWLEGSLKPQLRQFQRRMVQIESHGWQLTAEDALQVRGNLDACMSMVEQFTKFSLLNMDVVSQSWRPVRVSALLRRFAVEAMAFARQQQHEYYCNIDLVEPKAEVFLDSPQVLAILRLLLGDALQCPNMGDDGNAIVVHAELRVTVVEPQDTNQVPLSIGSPVGRVSGGGSSAGGFAGLFAPPNMSSIAPPENHSSSSSAAAAHGLRNVVASPSGSAKPSYPVIHTPVSAVQSSSEAAPLIPSGVSLPHRPLPRGHSPPLQAQKSYQHHGSDTVLPNHSHDSPLVALVNEKAPGSGGNAQGGADGSPNSAAVWPTPGSTTSSGAGMRGLPSAPISNALTSTLRRIRFELRDDGPTIPSLRGHEAVASERTHDHASPESASVDDSAALNSTSPKSASCTSERVAGDGAGDGGGLSAGLEASRSFTFAAASARRGAELEQVEKILANLGGVVYGFTRPEVPGNVVRVELPLLVVPGSTDDGRDEENGGGGGGGGTAAPPSSATRTFTVIVADSNRLHQQQLCRVLWARQHAVVPVTSFRDLGRKLEMNTADILLIDPLHIDIASEDYESLLGDDPFDDIRVLSARLALVVMASDFSDWRVQKLLNRHAVVELPKVGSGALVHIAMQEAEQLVTEMRDEEERLDLIRRTFTNSSTERHKIGKRIGKGAFGDVFEVEDTLTGGKMAMKRMRLHDGLLADEVVQEILAMTTLTHENIIQYFYCEKESDTLLRLYMELAPGGTLRDKIRETPGVPLPFEEIVHHLSCICHGLAYVHEKSYVHGDLKTANLLLGTRNRTKIGDFGTAKHLAPHQLLYTMVGTPQYMAPEVLTADVEQRLGYDFKADIWSLGCIVLEMATGSPPFAHMECAQGMGIIKYLTELTDTPDLSPLFSGNPLVYEFVKSCLDVDPQNRPTAQELLHFDILEGAVASQRAERLVRRAEMLYKLNKYAAMRADGGGGGTGRNTSGGGGGRGGAARGGGHDGSEDSEEAEGDDGNHSSLYDSGVLFSSSDSTAYEEEYDDEDDYDENDELSEHDSAEDVMENDSVPREKRDRQHSPPTSSSPAFMPEGAK</sequence>
<feature type="compositionally biased region" description="Low complexity" evidence="14">
    <location>
        <begin position="1285"/>
        <end position="1303"/>
    </location>
</feature>
<evidence type="ECO:0000256" key="4">
    <source>
        <dbReference type="ARBA" id="ARBA00022535"/>
    </source>
</evidence>
<dbReference type="NCBIfam" id="TIGR00229">
    <property type="entry name" value="sensory_box"/>
    <property type="match status" value="1"/>
</dbReference>
<dbReference type="PANTHER" id="PTHR48012:SF10">
    <property type="entry name" value="FI20177P1"/>
    <property type="match status" value="1"/>
</dbReference>
<evidence type="ECO:0000256" key="1">
    <source>
        <dbReference type="ARBA" id="ARBA00008874"/>
    </source>
</evidence>
<dbReference type="CDD" id="cd22961">
    <property type="entry name" value="DD_TEX55-like"/>
    <property type="match status" value="1"/>
</dbReference>
<dbReference type="Gene3D" id="3.30.450.20">
    <property type="entry name" value="PAS domain"/>
    <property type="match status" value="1"/>
</dbReference>
<evidence type="ECO:0000256" key="14">
    <source>
        <dbReference type="SAM" id="MobiDB-lite"/>
    </source>
</evidence>
<dbReference type="Proteomes" id="UP000601710">
    <property type="component" value="Chromosome 20"/>
</dbReference>
<comment type="similarity">
    <text evidence="1">Belongs to the protein kinase superfamily. STE Ser/Thr protein kinase family. STE20 subfamily.</text>
</comment>
<dbReference type="InterPro" id="IPR035965">
    <property type="entry name" value="PAS-like_dom_sf"/>
</dbReference>
<feature type="region of interest" description="Disordered" evidence="14">
    <location>
        <begin position="2113"/>
        <end position="2145"/>
    </location>
</feature>
<feature type="compositionally biased region" description="Polar residues" evidence="14">
    <location>
        <begin position="1318"/>
        <end position="1340"/>
    </location>
</feature>
<name>A0A6J8FDK9_LEIDO</name>
<dbReference type="Pfam" id="PF00069">
    <property type="entry name" value="Pkinase"/>
    <property type="match status" value="1"/>
</dbReference>
<dbReference type="Gene3D" id="2.60.120.10">
    <property type="entry name" value="Jelly Rolls"/>
    <property type="match status" value="2"/>
</dbReference>
<feature type="compositionally biased region" description="Low complexity" evidence="14">
    <location>
        <begin position="541"/>
        <end position="563"/>
    </location>
</feature>
<dbReference type="GO" id="GO:0005524">
    <property type="term" value="F:ATP binding"/>
    <property type="evidence" value="ECO:0007669"/>
    <property type="project" value="UniProtKB-UniRule"/>
</dbReference>
<keyword evidence="13" id="KW-0175">Coiled coil</keyword>
<dbReference type="VEuPathDB" id="TriTrypDB:LdCL_200012500"/>
<feature type="region of interest" description="Disordered" evidence="14">
    <location>
        <begin position="3368"/>
        <end position="3394"/>
    </location>
</feature>
<feature type="compositionally biased region" description="Basic and acidic residues" evidence="14">
    <location>
        <begin position="3934"/>
        <end position="3944"/>
    </location>
</feature>
<keyword evidence="8 12" id="KW-0067">ATP-binding</keyword>
<feature type="domain" description="Cyclic nucleotide-binding" evidence="16">
    <location>
        <begin position="1942"/>
        <end position="2060"/>
    </location>
</feature>
<feature type="compositionally biased region" description="Basic residues" evidence="14">
    <location>
        <begin position="375"/>
        <end position="386"/>
    </location>
</feature>
<feature type="compositionally biased region" description="Low complexity" evidence="14">
    <location>
        <begin position="66"/>
        <end position="79"/>
    </location>
</feature>
<dbReference type="PROSITE" id="PS50042">
    <property type="entry name" value="CNMP_BINDING_3"/>
    <property type="match status" value="3"/>
</dbReference>
<dbReference type="GO" id="GO:0005737">
    <property type="term" value="C:cytoplasm"/>
    <property type="evidence" value="ECO:0007669"/>
    <property type="project" value="TreeGrafter"/>
</dbReference>
<feature type="compositionally biased region" description="Gly residues" evidence="14">
    <location>
        <begin position="1673"/>
        <end position="1682"/>
    </location>
</feature>
<feature type="domain" description="Cyclic nucleotide-binding" evidence="16">
    <location>
        <begin position="2385"/>
        <end position="2439"/>
    </location>
</feature>
<feature type="binding site" evidence="12">
    <location>
        <position position="3579"/>
    </location>
    <ligand>
        <name>ATP</name>
        <dbReference type="ChEBI" id="CHEBI:30616"/>
    </ligand>
</feature>
<dbReference type="PROSITE" id="PS50112">
    <property type="entry name" value="PAS"/>
    <property type="match status" value="1"/>
</dbReference>
<evidence type="ECO:0000256" key="9">
    <source>
        <dbReference type="ARBA" id="ARBA00022992"/>
    </source>
</evidence>
<feature type="compositionally biased region" description="Low complexity" evidence="14">
    <location>
        <begin position="2492"/>
        <end position="2516"/>
    </location>
</feature>
<feature type="compositionally biased region" description="Polar residues" evidence="14">
    <location>
        <begin position="877"/>
        <end position="890"/>
    </location>
</feature>
<feature type="compositionally biased region" description="Basic and acidic residues" evidence="14">
    <location>
        <begin position="3255"/>
        <end position="3270"/>
    </location>
</feature>
<dbReference type="VEuPathDB" id="TriTrypDB:LdBPK_200780.1"/>
<dbReference type="PROSITE" id="PS00108">
    <property type="entry name" value="PROTEIN_KINASE_ST"/>
    <property type="match status" value="1"/>
</dbReference>
<dbReference type="SUPFAM" id="SSF56112">
    <property type="entry name" value="Protein kinase-like (PK-like)"/>
    <property type="match status" value="1"/>
</dbReference>
<organism evidence="18 19">
    <name type="scientific">Leishmania donovani</name>
    <dbReference type="NCBI Taxonomy" id="5661"/>
    <lineage>
        <taxon>Eukaryota</taxon>
        <taxon>Discoba</taxon>
        <taxon>Euglenozoa</taxon>
        <taxon>Kinetoplastea</taxon>
        <taxon>Metakinetoplastina</taxon>
        <taxon>Trypanosomatida</taxon>
        <taxon>Trypanosomatidae</taxon>
        <taxon>Leishmaniinae</taxon>
        <taxon>Leishmania</taxon>
    </lineage>
</organism>
<feature type="compositionally biased region" description="Polar residues" evidence="14">
    <location>
        <begin position="2320"/>
        <end position="2331"/>
    </location>
</feature>
<dbReference type="CDD" id="cd00038">
    <property type="entry name" value="CAP_ED"/>
    <property type="match status" value="1"/>
</dbReference>
<feature type="compositionally biased region" description="Low complexity" evidence="14">
    <location>
        <begin position="2564"/>
        <end position="2583"/>
    </location>
</feature>
<feature type="compositionally biased region" description="Polar residues" evidence="14">
    <location>
        <begin position="195"/>
        <end position="207"/>
    </location>
</feature>
<comment type="catalytic activity">
    <reaction evidence="10">
        <text>L-threonyl-[protein] + ATP = O-phospho-L-threonyl-[protein] + ADP + H(+)</text>
        <dbReference type="Rhea" id="RHEA:46608"/>
        <dbReference type="Rhea" id="RHEA-COMP:11060"/>
        <dbReference type="Rhea" id="RHEA-COMP:11605"/>
        <dbReference type="ChEBI" id="CHEBI:15378"/>
        <dbReference type="ChEBI" id="CHEBI:30013"/>
        <dbReference type="ChEBI" id="CHEBI:30616"/>
        <dbReference type="ChEBI" id="CHEBI:61977"/>
        <dbReference type="ChEBI" id="CHEBI:456216"/>
        <dbReference type="EC" id="2.7.11.1"/>
    </reaction>
</comment>
<dbReference type="InterPro" id="IPR013767">
    <property type="entry name" value="PAS_fold"/>
</dbReference>
<evidence type="ECO:0000259" key="16">
    <source>
        <dbReference type="PROSITE" id="PS50042"/>
    </source>
</evidence>
<evidence type="ECO:0000256" key="7">
    <source>
        <dbReference type="ARBA" id="ARBA00022777"/>
    </source>
</evidence>
<evidence type="ECO:0000259" key="17">
    <source>
        <dbReference type="PROSITE" id="PS50112"/>
    </source>
</evidence>
<evidence type="ECO:0000256" key="6">
    <source>
        <dbReference type="ARBA" id="ARBA00022741"/>
    </source>
</evidence>
<feature type="compositionally biased region" description="Gly residues" evidence="14">
    <location>
        <begin position="3844"/>
        <end position="3867"/>
    </location>
</feature>
<dbReference type="InterPro" id="IPR000014">
    <property type="entry name" value="PAS"/>
</dbReference>
<evidence type="ECO:0000256" key="12">
    <source>
        <dbReference type="PROSITE-ProRule" id="PRU10141"/>
    </source>
</evidence>